<dbReference type="AlphaFoldDB" id="A0A9N9H848"/>
<evidence type="ECO:0000313" key="3">
    <source>
        <dbReference type="Proteomes" id="UP000789831"/>
    </source>
</evidence>
<gene>
    <name evidence="2" type="ORF">AGERDE_LOCUS11792</name>
</gene>
<keyword evidence="3" id="KW-1185">Reference proteome</keyword>
<dbReference type="InterPro" id="IPR003959">
    <property type="entry name" value="ATPase_AAA_core"/>
</dbReference>
<protein>
    <submittedName>
        <fullName evidence="2">11029_t:CDS:1</fullName>
    </submittedName>
</protein>
<evidence type="ECO:0000259" key="1">
    <source>
        <dbReference type="Pfam" id="PF00004"/>
    </source>
</evidence>
<dbReference type="Proteomes" id="UP000789831">
    <property type="component" value="Unassembled WGS sequence"/>
</dbReference>
<proteinExistence type="predicted"/>
<organism evidence="2 3">
    <name type="scientific">Ambispora gerdemannii</name>
    <dbReference type="NCBI Taxonomy" id="144530"/>
    <lineage>
        <taxon>Eukaryota</taxon>
        <taxon>Fungi</taxon>
        <taxon>Fungi incertae sedis</taxon>
        <taxon>Mucoromycota</taxon>
        <taxon>Glomeromycotina</taxon>
        <taxon>Glomeromycetes</taxon>
        <taxon>Archaeosporales</taxon>
        <taxon>Ambisporaceae</taxon>
        <taxon>Ambispora</taxon>
    </lineage>
</organism>
<dbReference type="EMBL" id="CAJVPL010005776">
    <property type="protein sequence ID" value="CAG8660563.1"/>
    <property type="molecule type" value="Genomic_DNA"/>
</dbReference>
<accession>A0A9N9H848</accession>
<comment type="caution">
    <text evidence="2">The sequence shown here is derived from an EMBL/GenBank/DDBJ whole genome shotgun (WGS) entry which is preliminary data.</text>
</comment>
<reference evidence="2" key="1">
    <citation type="submission" date="2021-06" db="EMBL/GenBank/DDBJ databases">
        <authorList>
            <person name="Kallberg Y."/>
            <person name="Tangrot J."/>
            <person name="Rosling A."/>
        </authorList>
    </citation>
    <scope>NUCLEOTIDE SEQUENCE</scope>
    <source>
        <strain evidence="2">MT106</strain>
    </source>
</reference>
<dbReference type="Gene3D" id="3.40.50.300">
    <property type="entry name" value="P-loop containing nucleotide triphosphate hydrolases"/>
    <property type="match status" value="1"/>
</dbReference>
<dbReference type="SUPFAM" id="SSF52540">
    <property type="entry name" value="P-loop containing nucleoside triphosphate hydrolases"/>
    <property type="match status" value="1"/>
</dbReference>
<dbReference type="Pfam" id="PF00004">
    <property type="entry name" value="AAA"/>
    <property type="match status" value="1"/>
</dbReference>
<dbReference type="GO" id="GO:0005524">
    <property type="term" value="F:ATP binding"/>
    <property type="evidence" value="ECO:0007669"/>
    <property type="project" value="InterPro"/>
</dbReference>
<name>A0A9N9H848_9GLOM</name>
<dbReference type="InterPro" id="IPR027417">
    <property type="entry name" value="P-loop_NTPase"/>
</dbReference>
<dbReference type="OrthoDB" id="2440313at2759"/>
<feature type="domain" description="ATPase AAA-type core" evidence="1">
    <location>
        <begin position="73"/>
        <end position="109"/>
    </location>
</feature>
<dbReference type="GO" id="GO:0016887">
    <property type="term" value="F:ATP hydrolysis activity"/>
    <property type="evidence" value="ECO:0007669"/>
    <property type="project" value="InterPro"/>
</dbReference>
<sequence>MLGIKEGYEICQLTVEPTAKDDKFYFSRAATYTIHFPPSLQEYYEKAQEAEIDIKVNPIRGEPDSDKKDNSALFYGAPGTGKTQTMKNICVEANRYPLVEMKGSALTPNKEDQDSGLLPLKKFCYTITVCTCVGCAAGAACIVLSGGAATPLVAGALMGAGGLGGFFIGDKADKEDNEREKMLLQDKRYKDAANEVDKQVQQNNQAQDAINTIAGKLNGNIPRQSHETDEYLRNQLIIYQSQLDSGKNRLSDLRKDMDKLRKELGGGGSLMGLLGLDKLSFTDKVMIIAAIVLVI</sequence>
<evidence type="ECO:0000313" key="2">
    <source>
        <dbReference type="EMBL" id="CAG8660563.1"/>
    </source>
</evidence>